<feature type="compositionally biased region" description="Polar residues" evidence="3">
    <location>
        <begin position="31"/>
        <end position="60"/>
    </location>
</feature>
<feature type="coiled-coil region" evidence="2">
    <location>
        <begin position="1130"/>
        <end position="1157"/>
    </location>
</feature>
<dbReference type="InterPro" id="IPR019734">
    <property type="entry name" value="TPR_rpt"/>
</dbReference>
<feature type="region of interest" description="Disordered" evidence="3">
    <location>
        <begin position="30"/>
        <end position="68"/>
    </location>
</feature>
<feature type="region of interest" description="Disordered" evidence="3">
    <location>
        <begin position="742"/>
        <end position="764"/>
    </location>
</feature>
<keyword evidence="1" id="KW-0802">TPR repeat</keyword>
<feature type="region of interest" description="Disordered" evidence="3">
    <location>
        <begin position="785"/>
        <end position="804"/>
    </location>
</feature>
<evidence type="ECO:0000313" key="5">
    <source>
        <dbReference type="Proteomes" id="UP000039865"/>
    </source>
</evidence>
<gene>
    <name evidence="4" type="primary">Contig13658.g14568</name>
    <name evidence="4" type="ORF">STYLEM_3493</name>
</gene>
<accession>A0A077ZZ71</accession>
<feature type="region of interest" description="Disordered" evidence="3">
    <location>
        <begin position="117"/>
        <end position="269"/>
    </location>
</feature>
<evidence type="ECO:0000256" key="1">
    <source>
        <dbReference type="PROSITE-ProRule" id="PRU00339"/>
    </source>
</evidence>
<feature type="repeat" description="TPR" evidence="1">
    <location>
        <begin position="598"/>
        <end position="631"/>
    </location>
</feature>
<reference evidence="4 5" key="1">
    <citation type="submission" date="2014-06" db="EMBL/GenBank/DDBJ databases">
        <authorList>
            <person name="Swart Estienne"/>
        </authorList>
    </citation>
    <scope>NUCLEOTIDE SEQUENCE [LARGE SCALE GENOMIC DNA]</scope>
    <source>
        <strain evidence="4 5">130c</strain>
    </source>
</reference>
<dbReference type="Gene3D" id="1.25.40.10">
    <property type="entry name" value="Tetratricopeptide repeat domain"/>
    <property type="match status" value="1"/>
</dbReference>
<feature type="compositionally biased region" description="Low complexity" evidence="3">
    <location>
        <begin position="119"/>
        <end position="128"/>
    </location>
</feature>
<organism evidence="4 5">
    <name type="scientific">Stylonychia lemnae</name>
    <name type="common">Ciliate</name>
    <dbReference type="NCBI Taxonomy" id="5949"/>
    <lineage>
        <taxon>Eukaryota</taxon>
        <taxon>Sar</taxon>
        <taxon>Alveolata</taxon>
        <taxon>Ciliophora</taxon>
        <taxon>Intramacronucleata</taxon>
        <taxon>Spirotrichea</taxon>
        <taxon>Stichotrichia</taxon>
        <taxon>Sporadotrichida</taxon>
        <taxon>Oxytrichidae</taxon>
        <taxon>Stylonychinae</taxon>
        <taxon>Stylonychia</taxon>
    </lineage>
</organism>
<dbReference type="OrthoDB" id="311246at2759"/>
<feature type="compositionally biased region" description="Basic and acidic residues" evidence="3">
    <location>
        <begin position="197"/>
        <end position="242"/>
    </location>
</feature>
<feature type="compositionally biased region" description="Basic and acidic residues" evidence="3">
    <location>
        <begin position="750"/>
        <end position="764"/>
    </location>
</feature>
<feature type="compositionally biased region" description="Polar residues" evidence="3">
    <location>
        <begin position="136"/>
        <end position="145"/>
    </location>
</feature>
<evidence type="ECO:0000313" key="4">
    <source>
        <dbReference type="EMBL" id="CDW74513.1"/>
    </source>
</evidence>
<feature type="compositionally biased region" description="Basic and acidic residues" evidence="3">
    <location>
        <begin position="787"/>
        <end position="796"/>
    </location>
</feature>
<name>A0A077ZZ71_STYLE</name>
<evidence type="ECO:0000256" key="2">
    <source>
        <dbReference type="SAM" id="Coils"/>
    </source>
</evidence>
<dbReference type="Proteomes" id="UP000039865">
    <property type="component" value="Unassembled WGS sequence"/>
</dbReference>
<dbReference type="InParanoid" id="A0A077ZZ71"/>
<dbReference type="SUPFAM" id="SSF48452">
    <property type="entry name" value="TPR-like"/>
    <property type="match status" value="1"/>
</dbReference>
<protein>
    <submittedName>
        <fullName evidence="4">Tpr domain containing protein</fullName>
    </submittedName>
</protein>
<dbReference type="SMART" id="SM00028">
    <property type="entry name" value="TPR"/>
    <property type="match status" value="3"/>
</dbReference>
<dbReference type="EMBL" id="CCKQ01003392">
    <property type="protein sequence ID" value="CDW74513.1"/>
    <property type="molecule type" value="Genomic_DNA"/>
</dbReference>
<proteinExistence type="predicted"/>
<feature type="compositionally biased region" description="Polar residues" evidence="3">
    <location>
        <begin position="159"/>
        <end position="172"/>
    </location>
</feature>
<keyword evidence="2" id="KW-0175">Coiled coil</keyword>
<evidence type="ECO:0000256" key="3">
    <source>
        <dbReference type="SAM" id="MobiDB-lite"/>
    </source>
</evidence>
<feature type="region of interest" description="Disordered" evidence="3">
    <location>
        <begin position="1271"/>
        <end position="1295"/>
    </location>
</feature>
<dbReference type="InterPro" id="IPR011990">
    <property type="entry name" value="TPR-like_helical_dom_sf"/>
</dbReference>
<keyword evidence="5" id="KW-1185">Reference proteome</keyword>
<dbReference type="PROSITE" id="PS50005">
    <property type="entry name" value="TPR"/>
    <property type="match status" value="1"/>
</dbReference>
<sequence>MSKSNRSANQTFMPRQSKIVSFVGEKIQGLDYSQESPPMRGTISNNNNNEESKTFTQMVQERNEQNKSQNEEIGLTCVICGKDTISFCPCSPQNAYCSAEHQQLHWEQGHWENHDEQMKMNQLQQQQNKRGDQSKSSRQQQLNTMSDKEDQDQILPQDYYSNSQNESSSGHQNKQKRKSNEEGKKRHKKQNPSTSKKFADENESLKTDTDFDRDSDPQRKQISFAKDKNRRKEVAPELRDEFNDNDWNNEQSRNQDLRVRQSQPDPKIEHAQASALKKFGTMNNQQISQAEKSHSSYQGDAVSQQPLKWNEKNKFYEINQKQKGESKWVQVLILLAKQDYHRKLQTKKKQKTTTIHNHQTQETFMVLSLKVCQQPSANYQVIIIHYSHIKGSDVSKVEEVLNECEYYLGELRINVKDIKKQIQDAKKEKVENRSVAGDDRSSAYTKRLPNINRMRQGFSNIPTFADFKWMLSAFATIAAFYNALGNQIRCELAYVRYVQWIEKFFGKDSLEASNCYFLVGLYYFEQNYYQKSLACFIKSLYSRQKELGGDNHTACADCYLNIGILYKKLNVPLKALSSLEKALQIKKECIGSQSLPVAKILEELGKYHLEKSNYKQSYQAFQECYEIRKKILRKPDHEDVQKISCLLLYLSKNIEKELKEREEKQINQKNAHSIAGLSTNTGPVSSAKLATLSEKVKNIFSQQIQDNLDEDLDQEFMQGNSIASKVMQEIFQKNTITGGVNGSNLLNSGQKDRSMRKKEETKENEWYDQEFERAIQNYAKLSASQMNEDKEMEGKTGKVSQRNQRKSQLMNGLNASVIQPKASRKQAIEEEEDDVEKIINRGFDHYFNIVKTQLYEKVAPYLLAFLLSLSEKQMSFLQKCQVNSQLNAPLYIPNEFKEILNPFQLNLFNRSQIWKISRERYIKPKSTELNLSNLVQPEFNNKAQYRQQVQKDHRFLQLIQEIPEFLSTINENQRIILQNAIKNEILLKYFFISVSYEQLQEFEAFVLNQQQDAEYDEVLKELASQMPFQIKNSKANTNVDPLVKILDYKFDMCSIIDLISNVEVFRSIDIDLPDNYLNNATFTQIQRLTNIRRELERGNPVTKEIQSQFKKFIMDLDVKEAYEFSILNPFLLNEEELQNLINEIEKEEQELEQKKQGDMILDLNKIVDSSSSENSFEVSQDPTVSNYKSNSARQNDLLQAPHSNQQTLLGQMNSKALSFIRSSKQKLKGGSRKSLMSMDLERITQDLSSRALDQYNDKNNLMAQQNYGQLNMIKEHRRGSRPNQTESEEDSDDDKDMRQNFQMLHQQNQFQNFYN</sequence>